<dbReference type="Proteomes" id="UP000729701">
    <property type="component" value="Unassembled WGS sequence"/>
</dbReference>
<protein>
    <submittedName>
        <fullName evidence="2">Uncharacterized protein</fullName>
    </submittedName>
</protein>
<dbReference type="EMBL" id="JAHHGZ010000082">
    <property type="protein sequence ID" value="MBW4672464.1"/>
    <property type="molecule type" value="Genomic_DNA"/>
</dbReference>
<feature type="compositionally biased region" description="Polar residues" evidence="1">
    <location>
        <begin position="154"/>
        <end position="165"/>
    </location>
</feature>
<feature type="compositionally biased region" description="Polar residues" evidence="1">
    <location>
        <begin position="113"/>
        <end position="122"/>
    </location>
</feature>
<organism evidence="2 3">
    <name type="scientific">Cyanomargarita calcarea GSE-NOS-MK-12-04C</name>
    <dbReference type="NCBI Taxonomy" id="2839659"/>
    <lineage>
        <taxon>Bacteria</taxon>
        <taxon>Bacillati</taxon>
        <taxon>Cyanobacteriota</taxon>
        <taxon>Cyanophyceae</taxon>
        <taxon>Nostocales</taxon>
        <taxon>Cyanomargaritaceae</taxon>
        <taxon>Cyanomargarita</taxon>
    </lineage>
</organism>
<feature type="region of interest" description="Disordered" evidence="1">
    <location>
        <begin position="154"/>
        <end position="196"/>
    </location>
</feature>
<evidence type="ECO:0000313" key="2">
    <source>
        <dbReference type="EMBL" id="MBW4672464.1"/>
    </source>
</evidence>
<gene>
    <name evidence="2" type="ORF">KME60_34875</name>
</gene>
<accession>A0A951UX20</accession>
<reference evidence="2" key="1">
    <citation type="submission" date="2021-05" db="EMBL/GenBank/DDBJ databases">
        <authorList>
            <person name="Pietrasiak N."/>
            <person name="Ward R."/>
            <person name="Stajich J.E."/>
            <person name="Kurbessoian T."/>
        </authorList>
    </citation>
    <scope>NUCLEOTIDE SEQUENCE</scope>
    <source>
        <strain evidence="2">GSE-NOS-MK-12-04C</strain>
    </source>
</reference>
<name>A0A951UX20_9CYAN</name>
<feature type="compositionally biased region" description="Basic and acidic residues" evidence="1">
    <location>
        <begin position="179"/>
        <end position="196"/>
    </location>
</feature>
<evidence type="ECO:0000256" key="1">
    <source>
        <dbReference type="SAM" id="MobiDB-lite"/>
    </source>
</evidence>
<sequence length="370" mass="42988">MEITNGNFCAAKLIEYFKHWTKWKLKTHRTPWIYQSLKNIHADLMGEHSLHVIRDAIAILEDKKILLKRNNPNNKQDKTYQYQINFEELNQLLERRNFQVEHSEFNAETYQQITDPQASDPQKQAAESEKSLEPDWDKIAQQVNQWEQAQLTGETTNFEKPTVTHSVDDNGQDFSTNDLTHHEDASSVPSNEKDSLTNDLISRVDASPVPSNEREEENIKLCEVRDVVGKLTSDLKRLVVNFTLSDLRKALVLYQQRQQKQQIRNPYSWLKKCVEQKWWQDKPANTNAQADARKYIPEPVAASSRLTEEQKAWYGRAIAQGICLEAAIEELPVKMGLVCARVPIPNRRPYDPEFDVFPIEELVARYPFLL</sequence>
<dbReference type="AlphaFoldDB" id="A0A951UX20"/>
<comment type="caution">
    <text evidence="2">The sequence shown here is derived from an EMBL/GenBank/DDBJ whole genome shotgun (WGS) entry which is preliminary data.</text>
</comment>
<evidence type="ECO:0000313" key="3">
    <source>
        <dbReference type="Proteomes" id="UP000729701"/>
    </source>
</evidence>
<reference evidence="2" key="2">
    <citation type="journal article" date="2022" name="Microbiol. Resour. Announc.">
        <title>Metagenome Sequencing to Explore Phylogenomics of Terrestrial Cyanobacteria.</title>
        <authorList>
            <person name="Ward R.D."/>
            <person name="Stajich J.E."/>
            <person name="Johansen J.R."/>
            <person name="Huntemann M."/>
            <person name="Clum A."/>
            <person name="Foster B."/>
            <person name="Foster B."/>
            <person name="Roux S."/>
            <person name="Palaniappan K."/>
            <person name="Varghese N."/>
            <person name="Mukherjee S."/>
            <person name="Reddy T.B.K."/>
            <person name="Daum C."/>
            <person name="Copeland A."/>
            <person name="Chen I.A."/>
            <person name="Ivanova N.N."/>
            <person name="Kyrpides N.C."/>
            <person name="Shapiro N."/>
            <person name="Eloe-Fadrosh E.A."/>
            <person name="Pietrasiak N."/>
        </authorList>
    </citation>
    <scope>NUCLEOTIDE SEQUENCE</scope>
    <source>
        <strain evidence="2">GSE-NOS-MK-12-04C</strain>
    </source>
</reference>
<feature type="region of interest" description="Disordered" evidence="1">
    <location>
        <begin position="113"/>
        <end position="133"/>
    </location>
</feature>
<proteinExistence type="predicted"/>